<feature type="region of interest" description="Disordered" evidence="1">
    <location>
        <begin position="75"/>
        <end position="137"/>
    </location>
</feature>
<name>A0AAJ7JA59_9HYME</name>
<dbReference type="Proteomes" id="UP000694925">
    <property type="component" value="Unplaced"/>
</dbReference>
<gene>
    <name evidence="3" type="primary">LOC108629571</name>
</gene>
<protein>
    <submittedName>
        <fullName evidence="3">Uncharacterized protein LOC108629571</fullName>
    </submittedName>
</protein>
<organism evidence="2 3">
    <name type="scientific">Ceratina calcarata</name>
    <dbReference type="NCBI Taxonomy" id="156304"/>
    <lineage>
        <taxon>Eukaryota</taxon>
        <taxon>Metazoa</taxon>
        <taxon>Ecdysozoa</taxon>
        <taxon>Arthropoda</taxon>
        <taxon>Hexapoda</taxon>
        <taxon>Insecta</taxon>
        <taxon>Pterygota</taxon>
        <taxon>Neoptera</taxon>
        <taxon>Endopterygota</taxon>
        <taxon>Hymenoptera</taxon>
        <taxon>Apocrita</taxon>
        <taxon>Aculeata</taxon>
        <taxon>Apoidea</taxon>
        <taxon>Anthophila</taxon>
        <taxon>Apidae</taxon>
        <taxon>Ceratina</taxon>
        <taxon>Zadontomerus</taxon>
    </lineage>
</organism>
<sequence length="266" mass="31081">MLGIIIRGIFICSILYWYSTTIWKMIDGYFRDQFKSYLEEEYKKNPKMKSDVRVEDNKKNSASIIVESPRDSLNLSNSSTITNEMNETDVGNKISESSKGDEILKEPSESDKKFLDTASESELKTNGKEDENREATDNYVKAIDDKSNDIPLKTEELDSLKSNRMKFRNNKVNKDSKEIFNKNRVSKKKETVRLNEKSHVSNDYDDFWEFEEDADEKKESREGILISELPFKPKLDLGDLERVNKDEYCPLSLEDEEPCEKLYKWP</sequence>
<evidence type="ECO:0000313" key="2">
    <source>
        <dbReference type="Proteomes" id="UP000694925"/>
    </source>
</evidence>
<reference evidence="3" key="1">
    <citation type="submission" date="2025-08" db="UniProtKB">
        <authorList>
            <consortium name="RefSeq"/>
        </authorList>
    </citation>
    <scope>IDENTIFICATION</scope>
    <source>
        <tissue evidence="3">Whole body</tissue>
    </source>
</reference>
<feature type="compositionally biased region" description="Basic and acidic residues" evidence="1">
    <location>
        <begin position="96"/>
        <end position="137"/>
    </location>
</feature>
<dbReference type="GeneID" id="108629571"/>
<dbReference type="AlphaFoldDB" id="A0AAJ7JA59"/>
<evidence type="ECO:0000256" key="1">
    <source>
        <dbReference type="SAM" id="MobiDB-lite"/>
    </source>
</evidence>
<evidence type="ECO:0000313" key="3">
    <source>
        <dbReference type="RefSeq" id="XP_017887816.1"/>
    </source>
</evidence>
<accession>A0AAJ7JA59</accession>
<proteinExistence type="predicted"/>
<keyword evidence="2" id="KW-1185">Reference proteome</keyword>
<dbReference type="RefSeq" id="XP_017887816.1">
    <property type="nucleotide sequence ID" value="XM_018032327.2"/>
</dbReference>
<dbReference type="KEGG" id="ccal:108629571"/>